<feature type="transmembrane region" description="Helical" evidence="1">
    <location>
        <begin position="249"/>
        <end position="269"/>
    </location>
</feature>
<accession>A0ABQ6A088</accession>
<dbReference type="PANTHER" id="PTHR23028:SF53">
    <property type="entry name" value="ACYL_TRANSF_3 DOMAIN-CONTAINING PROTEIN"/>
    <property type="match status" value="1"/>
</dbReference>
<dbReference type="EMBL" id="BSOR01000037">
    <property type="protein sequence ID" value="GLR64665.1"/>
    <property type="molecule type" value="Genomic_DNA"/>
</dbReference>
<proteinExistence type="predicted"/>
<evidence type="ECO:0000259" key="3">
    <source>
        <dbReference type="Pfam" id="PF19040"/>
    </source>
</evidence>
<keyword evidence="1" id="KW-1133">Transmembrane helix</keyword>
<evidence type="ECO:0000313" key="5">
    <source>
        <dbReference type="Proteomes" id="UP001156682"/>
    </source>
</evidence>
<keyword evidence="1" id="KW-0472">Membrane</keyword>
<feature type="transmembrane region" description="Helical" evidence="1">
    <location>
        <begin position="136"/>
        <end position="155"/>
    </location>
</feature>
<evidence type="ECO:0000256" key="1">
    <source>
        <dbReference type="SAM" id="Phobius"/>
    </source>
</evidence>
<sequence>MTFRPDIQGLRAIAVLAVIIFHLNPAWLPGGFIGVDIFLVISGFLISSILLHKKSKSEYKLLPTLSYFYSSRIKRIAPAYYTTLIAISLIAAVLFLPADFSTYRDGLKKAAYFNSNNYFANFGDYFAPANHEQPLLHTWSLAIEIQFYLIAPFIFLLLPKRLLSWILPLSIISLTAYAEYQLRIAGNQQATYYSLVARLPAFFLGAWVALLIGKSNQVAGGGSQKLWLTLLAVSLIAFALTLPKFTGHFPGIAGLLPTLGAALIILLNANNRLTQLLANKTLVWIGALSYSLYLWHWPVLAFMRYYTGAEILSWQYSLAFIMLTLALATASFYWIETPLRLKRSNKQLLGYASLTLLLLATAVGMKKINAHYTPEPLPVEYTRYADPKTICHGKIIGDCLKGDLNSDKEVLVLGDSHAAMLNHFFDYLGKELGFKARIITASSCVTIPEFNYQRIAEWAHQPCLNQIEEAKKYLNKADTIFLAASWNWHMQSQAFNQALTNFLKKEAPQAQKYIISQEPLLNRHPLRNQRFAHLGIGTKAGLDKDYLRTNQLLKEISKTANKSNYLALSELEFFKQAPIYKQNLMYLDEHHINEVGAVEYAKQSKQLIKKAIHSD</sequence>
<protein>
    <submittedName>
        <fullName evidence="4">Acetyltransferase</fullName>
    </submittedName>
</protein>
<dbReference type="InterPro" id="IPR002656">
    <property type="entry name" value="Acyl_transf_3_dom"/>
</dbReference>
<dbReference type="PANTHER" id="PTHR23028">
    <property type="entry name" value="ACETYLTRANSFERASE"/>
    <property type="match status" value="1"/>
</dbReference>
<feature type="transmembrane region" description="Helical" evidence="1">
    <location>
        <begin position="162"/>
        <end position="180"/>
    </location>
</feature>
<keyword evidence="1" id="KW-0812">Transmembrane</keyword>
<dbReference type="InterPro" id="IPR043968">
    <property type="entry name" value="SGNH"/>
</dbReference>
<dbReference type="Pfam" id="PF01757">
    <property type="entry name" value="Acyl_transf_3"/>
    <property type="match status" value="1"/>
</dbReference>
<reference evidence="5" key="1">
    <citation type="journal article" date="2019" name="Int. J. Syst. Evol. Microbiol.">
        <title>The Global Catalogue of Microorganisms (GCM) 10K type strain sequencing project: providing services to taxonomists for standard genome sequencing and annotation.</title>
        <authorList>
            <consortium name="The Broad Institute Genomics Platform"/>
            <consortium name="The Broad Institute Genome Sequencing Center for Infectious Disease"/>
            <person name="Wu L."/>
            <person name="Ma J."/>
        </authorList>
    </citation>
    <scope>NUCLEOTIDE SEQUENCE [LARGE SCALE GENOMIC DNA]</scope>
    <source>
        <strain evidence="5">NBRC 100033</strain>
    </source>
</reference>
<dbReference type="Pfam" id="PF19040">
    <property type="entry name" value="SGNH"/>
    <property type="match status" value="1"/>
</dbReference>
<dbReference type="InterPro" id="IPR050879">
    <property type="entry name" value="Acyltransferase_3"/>
</dbReference>
<dbReference type="RefSeq" id="WP_027851135.1">
    <property type="nucleotide sequence ID" value="NZ_BSOR01000037.1"/>
</dbReference>
<keyword evidence="5" id="KW-1185">Reference proteome</keyword>
<organism evidence="4 5">
    <name type="scientific">Marinospirillum insulare</name>
    <dbReference type="NCBI Taxonomy" id="217169"/>
    <lineage>
        <taxon>Bacteria</taxon>
        <taxon>Pseudomonadati</taxon>
        <taxon>Pseudomonadota</taxon>
        <taxon>Gammaproteobacteria</taxon>
        <taxon>Oceanospirillales</taxon>
        <taxon>Oceanospirillaceae</taxon>
        <taxon>Marinospirillum</taxon>
    </lineage>
</organism>
<feature type="transmembrane region" description="Helical" evidence="1">
    <location>
        <begin position="314"/>
        <end position="336"/>
    </location>
</feature>
<gene>
    <name evidence="4" type="ORF">GCM10007878_21030</name>
</gene>
<evidence type="ECO:0000259" key="2">
    <source>
        <dbReference type="Pfam" id="PF01757"/>
    </source>
</evidence>
<name>A0ABQ6A088_9GAMM</name>
<feature type="transmembrane region" description="Helical" evidence="1">
    <location>
        <begin position="192"/>
        <end position="213"/>
    </location>
</feature>
<feature type="transmembrane region" description="Helical" evidence="1">
    <location>
        <begin position="348"/>
        <end position="365"/>
    </location>
</feature>
<dbReference type="SUPFAM" id="SSF52266">
    <property type="entry name" value="SGNH hydrolase"/>
    <property type="match status" value="1"/>
</dbReference>
<feature type="domain" description="SGNH" evidence="3">
    <location>
        <begin position="397"/>
        <end position="601"/>
    </location>
</feature>
<evidence type="ECO:0000313" key="4">
    <source>
        <dbReference type="EMBL" id="GLR64665.1"/>
    </source>
</evidence>
<feature type="transmembrane region" description="Helical" evidence="1">
    <location>
        <begin position="79"/>
        <end position="98"/>
    </location>
</feature>
<feature type="domain" description="Acyltransferase 3" evidence="2">
    <location>
        <begin position="6"/>
        <end position="329"/>
    </location>
</feature>
<dbReference type="Proteomes" id="UP001156682">
    <property type="component" value="Unassembled WGS sequence"/>
</dbReference>
<feature type="transmembrane region" description="Helical" evidence="1">
    <location>
        <begin position="225"/>
        <end position="243"/>
    </location>
</feature>
<feature type="transmembrane region" description="Helical" evidence="1">
    <location>
        <begin position="9"/>
        <end position="27"/>
    </location>
</feature>
<comment type="caution">
    <text evidence="4">The sequence shown here is derived from an EMBL/GenBank/DDBJ whole genome shotgun (WGS) entry which is preliminary data.</text>
</comment>
<feature type="transmembrane region" description="Helical" evidence="1">
    <location>
        <begin position="281"/>
        <end position="302"/>
    </location>
</feature>
<feature type="transmembrane region" description="Helical" evidence="1">
    <location>
        <begin position="33"/>
        <end position="51"/>
    </location>
</feature>